<dbReference type="EMBL" id="CAJVPT010042063">
    <property type="protein sequence ID" value="CAG8729327.1"/>
    <property type="molecule type" value="Genomic_DNA"/>
</dbReference>
<evidence type="ECO:0000313" key="1">
    <source>
        <dbReference type="EMBL" id="CAG8729327.1"/>
    </source>
</evidence>
<reference evidence="1" key="1">
    <citation type="submission" date="2021-06" db="EMBL/GenBank/DDBJ databases">
        <authorList>
            <person name="Kallberg Y."/>
            <person name="Tangrot J."/>
            <person name="Rosling A."/>
        </authorList>
    </citation>
    <scope>NUCLEOTIDE SEQUENCE</scope>
    <source>
        <strain evidence="1">CL356</strain>
    </source>
</reference>
<dbReference type="Proteomes" id="UP000789525">
    <property type="component" value="Unassembled WGS sequence"/>
</dbReference>
<feature type="non-terminal residue" evidence="1">
    <location>
        <position position="315"/>
    </location>
</feature>
<comment type="caution">
    <text evidence="1">The sequence shown here is derived from an EMBL/GenBank/DDBJ whole genome shotgun (WGS) entry which is preliminary data.</text>
</comment>
<feature type="non-terminal residue" evidence="1">
    <location>
        <position position="1"/>
    </location>
</feature>
<protein>
    <submittedName>
        <fullName evidence="1">10304_t:CDS:1</fullName>
    </submittedName>
</protein>
<gene>
    <name evidence="1" type="ORF">ACOLOM_LOCUS11544</name>
</gene>
<sequence length="315" mass="34571">GPHKVATSSWKANVPKKTFGVARHKANNRPAFQMEEIACQVFYPCDPNTKRLRWGYSWLPSPSDSCLQINVTQSPRTPGVTEERTMATLSIIDLAGSERASATKNMGKRMVEGANINKSLLALGNFMIVCVAPTSNHLEDTGNTLAYANRAKEIKTKVSKNIMDVDRHVGQYVEAINRLNDEVRELKAKLAGEMAMENEAVRRRRLNAAKAVESIRAEIKALATKSKTALCGASFTAGNIAASHAKMEIIRSRIKEIDAKGELTSDLEAERELLKSVAATEEEVIRKEADVVNRGTSTDALFKTNVGLAQKRTSD</sequence>
<name>A0ACA9PZK7_9GLOM</name>
<evidence type="ECO:0000313" key="2">
    <source>
        <dbReference type="Proteomes" id="UP000789525"/>
    </source>
</evidence>
<organism evidence="1 2">
    <name type="scientific">Acaulospora colombiana</name>
    <dbReference type="NCBI Taxonomy" id="27376"/>
    <lineage>
        <taxon>Eukaryota</taxon>
        <taxon>Fungi</taxon>
        <taxon>Fungi incertae sedis</taxon>
        <taxon>Mucoromycota</taxon>
        <taxon>Glomeromycotina</taxon>
        <taxon>Glomeromycetes</taxon>
        <taxon>Diversisporales</taxon>
        <taxon>Acaulosporaceae</taxon>
        <taxon>Acaulospora</taxon>
    </lineage>
</organism>
<proteinExistence type="predicted"/>
<keyword evidence="2" id="KW-1185">Reference proteome</keyword>
<accession>A0ACA9PZK7</accession>